<dbReference type="InterPro" id="IPR026960">
    <property type="entry name" value="RVT-Znf"/>
</dbReference>
<dbReference type="Gene3D" id="3.60.10.10">
    <property type="entry name" value="Endonuclease/exonuclease/phosphatase"/>
    <property type="match status" value="1"/>
</dbReference>
<organism evidence="4 5">
    <name type="scientific">Lolium multiflorum</name>
    <name type="common">Italian ryegrass</name>
    <name type="synonym">Lolium perenne subsp. multiflorum</name>
    <dbReference type="NCBI Taxonomy" id="4521"/>
    <lineage>
        <taxon>Eukaryota</taxon>
        <taxon>Viridiplantae</taxon>
        <taxon>Streptophyta</taxon>
        <taxon>Embryophyta</taxon>
        <taxon>Tracheophyta</taxon>
        <taxon>Spermatophyta</taxon>
        <taxon>Magnoliopsida</taxon>
        <taxon>Liliopsida</taxon>
        <taxon>Poales</taxon>
        <taxon>Poaceae</taxon>
        <taxon>BOP clade</taxon>
        <taxon>Pooideae</taxon>
        <taxon>Poodae</taxon>
        <taxon>Poeae</taxon>
        <taxon>Poeae Chloroplast Group 2 (Poeae type)</taxon>
        <taxon>Loliodinae</taxon>
        <taxon>Loliinae</taxon>
        <taxon>Lolium</taxon>
    </lineage>
</organism>
<dbReference type="InterPro" id="IPR018289">
    <property type="entry name" value="MULE_transposase_dom"/>
</dbReference>
<dbReference type="InterPro" id="IPR043502">
    <property type="entry name" value="DNA/RNA_pol_sf"/>
</dbReference>
<reference evidence="4" key="1">
    <citation type="submission" date="2023-07" db="EMBL/GenBank/DDBJ databases">
        <title>A chromosome-level genome assembly of Lolium multiflorum.</title>
        <authorList>
            <person name="Chen Y."/>
            <person name="Copetti D."/>
            <person name="Kolliker R."/>
            <person name="Studer B."/>
        </authorList>
    </citation>
    <scope>NUCLEOTIDE SEQUENCE</scope>
    <source>
        <strain evidence="4">02402/16</strain>
        <tissue evidence="4">Leaf</tissue>
    </source>
</reference>
<dbReference type="PANTHER" id="PTHR31973:SF191">
    <property type="entry name" value="OS05G0489400 PROTEIN"/>
    <property type="match status" value="1"/>
</dbReference>
<dbReference type="SUPFAM" id="SSF53098">
    <property type="entry name" value="Ribonuclease H-like"/>
    <property type="match status" value="1"/>
</dbReference>
<dbReference type="Gene3D" id="3.30.420.10">
    <property type="entry name" value="Ribonuclease H-like superfamily/Ribonuclease H"/>
    <property type="match status" value="1"/>
</dbReference>
<dbReference type="Pfam" id="PF00078">
    <property type="entry name" value="RVT_1"/>
    <property type="match status" value="1"/>
</dbReference>
<dbReference type="InterPro" id="IPR036691">
    <property type="entry name" value="Endo/exonu/phosph_ase_sf"/>
</dbReference>
<dbReference type="SUPFAM" id="SSF56672">
    <property type="entry name" value="DNA/RNA polymerases"/>
    <property type="match status" value="1"/>
</dbReference>
<dbReference type="GO" id="GO:0003676">
    <property type="term" value="F:nucleic acid binding"/>
    <property type="evidence" value="ECO:0007669"/>
    <property type="project" value="InterPro"/>
</dbReference>
<dbReference type="Pfam" id="PF13966">
    <property type="entry name" value="zf-RVT"/>
    <property type="match status" value="1"/>
</dbReference>
<evidence type="ECO:0000259" key="3">
    <source>
        <dbReference type="PROSITE" id="PS50878"/>
    </source>
</evidence>
<dbReference type="InterPro" id="IPR012337">
    <property type="entry name" value="RNaseH-like_sf"/>
</dbReference>
<feature type="region of interest" description="Disordered" evidence="2">
    <location>
        <begin position="1399"/>
        <end position="1423"/>
    </location>
</feature>
<dbReference type="GO" id="GO:0004523">
    <property type="term" value="F:RNA-DNA hybrid ribonuclease activity"/>
    <property type="evidence" value="ECO:0007669"/>
    <property type="project" value="InterPro"/>
</dbReference>
<keyword evidence="5" id="KW-1185">Reference proteome</keyword>
<dbReference type="Pfam" id="PF10551">
    <property type="entry name" value="MULE"/>
    <property type="match status" value="1"/>
</dbReference>
<feature type="compositionally biased region" description="Basic and acidic residues" evidence="2">
    <location>
        <begin position="1367"/>
        <end position="1378"/>
    </location>
</feature>
<evidence type="ECO:0000313" key="4">
    <source>
        <dbReference type="EMBL" id="KAK1686895.1"/>
    </source>
</evidence>
<dbReference type="EMBL" id="JAUUTY010000002">
    <property type="protein sequence ID" value="KAK1686895.1"/>
    <property type="molecule type" value="Genomic_DNA"/>
</dbReference>
<dbReference type="Proteomes" id="UP001231189">
    <property type="component" value="Unassembled WGS sequence"/>
</dbReference>
<accession>A0AAD8WZW8</accession>
<dbReference type="CDD" id="cd06222">
    <property type="entry name" value="RNase_H_like"/>
    <property type="match status" value="1"/>
</dbReference>
<dbReference type="InterPro" id="IPR044730">
    <property type="entry name" value="RNase_H-like_dom_plant"/>
</dbReference>
<dbReference type="Pfam" id="PF03108">
    <property type="entry name" value="DBD_Tnp_Mut"/>
    <property type="match status" value="1"/>
</dbReference>
<dbReference type="PANTHER" id="PTHR31973">
    <property type="entry name" value="POLYPROTEIN, PUTATIVE-RELATED"/>
    <property type="match status" value="1"/>
</dbReference>
<dbReference type="SUPFAM" id="SSF56219">
    <property type="entry name" value="DNase I-like"/>
    <property type="match status" value="1"/>
</dbReference>
<dbReference type="CDD" id="cd06503">
    <property type="entry name" value="ATP-synt_Fo_b"/>
    <property type="match status" value="1"/>
</dbReference>
<comment type="caution">
    <text evidence="4">The sequence shown here is derived from an EMBL/GenBank/DDBJ whole genome shotgun (WGS) entry which is preliminary data.</text>
</comment>
<feature type="coiled-coil region" evidence="1">
    <location>
        <begin position="2000"/>
        <end position="2059"/>
    </location>
</feature>
<keyword evidence="1" id="KW-0175">Coiled coil</keyword>
<feature type="compositionally biased region" description="Gly residues" evidence="2">
    <location>
        <begin position="1341"/>
        <end position="1351"/>
    </location>
</feature>
<sequence>MIGDFNEAMWQGEHFSRSRRSERLMSNFREVLSHCDLHDLGFVGTPWTYDNHRKGDSNVRVRLDRAVASPAWNTLFPGMRVQHIQSSRSDHTPLLLAADHDSPVRERRPIRRYEVAWEREPSLAAAIEEAWSRRVASSMWPRQSPIQGQHDGSTACGVEQEHRPSLGAISGAFGSMMGSLYSWKSKKIPSIPRELEKLRKELQTLADLTDETSIRLKKKLTEEMDEMLYREELSWLQRSRVDWLRAGDRNTKYFHRRASRRQQKNKIRNLKRPDGTVTTDCEEMEQLATGFFQNLFTKDASVTASVIIDLLQAKVDDQMNESLTAPFSEKEIGDALFQIGPLKAPGPDGYPARFLQRNWGTLKNDVVSAVQRFFDEGIMPDEVNVTSIVLIPKKNNPEELKDYRPISLCNVLFKIVSKCLVNRLRPLLQDIIGPYQSAFIPGRLITDNALIAFECIHSIQTGSRGDFCAYKLDMAKAYDRVDWRFLEGVLAKLGFHSKWIRWVMTCVTTVRYSVRFNGHLLDSFSPSRGLRQGDPLSPYLFLFVADGLSTLIRQEIESASLRELHICRRGPGISHLLFADDCLLFFEGNVQQTLVIKSILDKYEKGTGQLVSLGKCSILFGDKCSADTQHSMQEILKYETQCFEEKYLGLPVPEGKMKNGKFQPIKEKFVKRASDWIEKYMSSGAKEILVKAILQSLPTYAMGVFRFPSGLIEDLNQIVRNFWWGDEHNRRRLHWMSWEKVTRPKAHGGMGFRDFHLFNQALLARQAWRLIEKPDSLCARFLKARYYPNGNLLDTAFIRNPSPSWQGVVHGLELLKKGAIWRIGTGSQVRIWRDNWLPRADSLKVSGKKKDNRLRWVSDLIDPVSRTWRGDVIQKYFYPHDAEAILAIKLTQRPTDDFIAWNMENNGLFTVRSAYRLGLQPCLNHLASGQSSSDPLGDRPVWDSIWKANVPQKIRVFGWRAATNTLAVLENVHRRISTTRPTCSICGSAEEDTHHALVECTLAKALRHGMRSVWTLPPESEFCKSGKEWFLIMITNAAPEMRVKLMFLFWRVWHHRNNIVHGDGKASVSVSIPFLQNYLSSFKDANVTLGSSKGKGLLYPSQSLVSSHVDVSKWLPPPAGAVSVCVDAGWDAVSKRAGSGAVIRDDQGSIIRSSWKFHPYCESAEEAEAKACLEGLHQLLHINRLPGILETDCQRVVQTVTSENFDRSPSWSIYLEIKDLLRTNPMLEIRKISRSSNHVAHGLAKLGKSGDVGRMKVYFCPPANPVSTGLRRLASEEECRHMYHHVITRHHSLEVYIDHDESVRGFDWDDVVLFPVADLPPVISPKKLQKQKVEAELGEGSNQGGNEGNVGTGNNEGNLGSGNNGEYEGHGDDEHGFISDDEKAQSMVDDFDIDEIRHRVEESDNDDDIVDSDYNLSDGDDDLVDDHIEEIDTKNHKGKEPEEESEDEYLDLPDSDEDEVRHKFKIFRQDDMHDPTFHVGQIFQSPEMLRKAIREYSCKNRVDISMPTNDRKRIAAKCAEGCTWYIWASADSRTKSLMIKRHCSKHTCERVWNVRGFTSTFLAEKYIEHFRADENMNMKNFARIVQKDWNMTPSRPKLYRARRKAMKVIYGDELGQYNLLWDYANEVRRSNPGSTFYISLDNEERFKKCYFSFGACKRGFLEGCRPVICLDGCHIKTKFGGQLLCAVGMDPNDCIYPVAFAIVEVEDTEAWRWFLRTLKQDLGIENTYPWTIMSDKQKGLIKAVTELFPDSEHRFCVRHMWQNFNTTYKGEVLKNQLWKIARSTRIVDWEERMEEMRVINKDAADWLDELAPNTWVRAFQSDTSKCDILLNNNCHNKGGCADLKAGLPAYEPPTNEQGGNRRNTHMPHQKTNTTQEEPVITQDANDHVPIQSVYQHTMLDAILAERHVPKIPTTAHGPMPENSFLVAARQAQASAKPSSSTIAADLAIQAEAMRVAKKKLFESNESRFQSHEQQAAEILAKRNAATSHKAALAQAKKDAVAAQKAEQARAKKEIAQAKRAQEAEAKKLARTAETEVRKKEIAAKKYAQQEAKKKAVKEKEAAKLAKRAAATMAREQAGTLKKTKKVSMFDCW</sequence>
<gene>
    <name evidence="4" type="ORF">QYE76_047743</name>
</gene>
<evidence type="ECO:0000256" key="1">
    <source>
        <dbReference type="SAM" id="Coils"/>
    </source>
</evidence>
<dbReference type="InterPro" id="IPR036397">
    <property type="entry name" value="RNaseH_sf"/>
</dbReference>
<dbReference type="PROSITE" id="PS50878">
    <property type="entry name" value="RT_POL"/>
    <property type="match status" value="1"/>
</dbReference>
<feature type="domain" description="Reverse transcriptase" evidence="3">
    <location>
        <begin position="372"/>
        <end position="652"/>
    </location>
</feature>
<evidence type="ECO:0000256" key="2">
    <source>
        <dbReference type="SAM" id="MobiDB-lite"/>
    </source>
</evidence>
<dbReference type="InterPro" id="IPR000477">
    <property type="entry name" value="RT_dom"/>
</dbReference>
<feature type="region of interest" description="Disordered" evidence="2">
    <location>
        <begin position="1330"/>
        <end position="1378"/>
    </location>
</feature>
<name>A0AAD8WZW8_LOLMU</name>
<dbReference type="CDD" id="cd01650">
    <property type="entry name" value="RT_nLTR_like"/>
    <property type="match status" value="1"/>
</dbReference>
<proteinExistence type="predicted"/>
<protein>
    <recommendedName>
        <fullName evidence="3">Reverse transcriptase domain-containing protein</fullName>
    </recommendedName>
</protein>
<dbReference type="InterPro" id="IPR002156">
    <property type="entry name" value="RNaseH_domain"/>
</dbReference>
<dbReference type="InterPro" id="IPR004332">
    <property type="entry name" value="Transposase_MuDR"/>
</dbReference>
<dbReference type="Pfam" id="PF13456">
    <property type="entry name" value="RVT_3"/>
    <property type="match status" value="1"/>
</dbReference>
<evidence type="ECO:0000313" key="5">
    <source>
        <dbReference type="Proteomes" id="UP001231189"/>
    </source>
</evidence>